<feature type="compositionally biased region" description="Polar residues" evidence="1">
    <location>
        <begin position="859"/>
        <end position="877"/>
    </location>
</feature>
<evidence type="ECO:0000313" key="6">
    <source>
        <dbReference type="Proteomes" id="UP001337655"/>
    </source>
</evidence>
<evidence type="ECO:0000313" key="5">
    <source>
        <dbReference type="EMBL" id="KAK5168281.1"/>
    </source>
</evidence>
<feature type="region of interest" description="Disordered" evidence="1">
    <location>
        <begin position="1"/>
        <end position="25"/>
    </location>
</feature>
<feature type="compositionally biased region" description="Polar residues" evidence="1">
    <location>
        <begin position="910"/>
        <end position="926"/>
    </location>
</feature>
<dbReference type="GO" id="GO:0001179">
    <property type="term" value="F:RNA polymerase I general transcription initiation factor binding"/>
    <property type="evidence" value="ECO:0007669"/>
    <property type="project" value="TreeGrafter"/>
</dbReference>
<sequence>MGERDRDSAGYGSHERPLYRPDKSQWTFERSTASATSLYAVGSPRTVHHQEDSELPAHDEPSKAPPSARLVSQTKALLARAPELQAASDLLAPLARVSDVITQATDRHDPGRSNLLVSTTVSDKAVRKPARIVAYVSGSTGSDLRVSQIQLPRQGWGSVHRPCLRVPTVHGESTKWIGPGAPIQGLVSGHPDGRGNTYLAVRLPTKTVVLRPVMSHAPSYTESRLETHSVYEFTYPETGETPHADVAFDPWFTRRIAFVDRTNLWSVWQLPGEKGAGPKRVCQGSLHNDASHDNAQAVDDGWARIAWVFDTTLIAVCNRCQLKIFEVSEGFFFETFNYDVALESGSGWILDMAALEQTPRILCILTTEHLVVYSINRRPGSNLVVHRSIAIRHYRNPEDITLCLRLVETKQDTAVIIFSTATPTITVYTLDISDETFVTTDDAVELVLSRFLPENSASHRIVDLYLSEGFYDQLEGQSIDEHDAEMPRLYSIFSLDSASALHECMCATTPHLSPPTWRKALPKSVTRVANDDFMVDDDDVEIAAESAQLARPQSAYVQRRRAEALPTTGDEWTIGYKLSVRQLNDVDVSQVTNVDEVLEETRDALRNENSVHDTPLKTIRELTDGELTISNLGRSNQQLNSLKVIAVNGMRGDAEVDEPRRRPTLCPVAPPPALELPANAHSEPFSVYDQAAQKVFTSHLPDDLPELVRHTREHLAQRMGVELALASQVFRLESAEPVEEPEQEPQSQEWKLPLRSAPASYSQQPGPTIDAKFSSQLQGSSQSQVCPELQPPPLPTPSASTSAPQSSATGTSYSTAQTSQSLARLSRYTAFTNATTTPTLPRRLNRVLTHWNLGDNPSTYDWRTTSHTISQNENAGLSNEDMTERERQRVQRRAERNLRRQRREAEESQKQQALSSQAPYVVSASQPRAAAQAMSQGTQRVKVGSQSQGMSQEQMVASQVLPGRHGGRGPARKKRKSGF</sequence>
<feature type="compositionally biased region" description="Basic and acidic residues" evidence="1">
    <location>
        <begin position="882"/>
        <end position="909"/>
    </location>
</feature>
<feature type="domain" description="RRN6 K-rich C-terminal" evidence="3">
    <location>
        <begin position="845"/>
        <end position="979"/>
    </location>
</feature>
<feature type="domain" description="RRN6 beta-propeller" evidence="2">
    <location>
        <begin position="109"/>
        <end position="436"/>
    </location>
</feature>
<dbReference type="Pfam" id="PF20640">
    <property type="entry name" value="Rrn6_HB"/>
    <property type="match status" value="1"/>
</dbReference>
<dbReference type="PANTHER" id="PTHR28221:SF2">
    <property type="entry name" value="RNA POLYMERASE I-SPECIFIC TRANSCRIPTION INITIATION FACTOR RRN6"/>
    <property type="match status" value="1"/>
</dbReference>
<dbReference type="Proteomes" id="UP001337655">
    <property type="component" value="Unassembled WGS sequence"/>
</dbReference>
<dbReference type="GO" id="GO:0001163">
    <property type="term" value="F:RNA polymerase I transcription regulatory region sequence-specific DNA binding"/>
    <property type="evidence" value="ECO:0007669"/>
    <property type="project" value="TreeGrafter"/>
</dbReference>
<dbReference type="RefSeq" id="XP_064657891.1">
    <property type="nucleotide sequence ID" value="XM_064804090.1"/>
</dbReference>
<proteinExistence type="predicted"/>
<evidence type="ECO:0008006" key="7">
    <source>
        <dbReference type="Google" id="ProtNLM"/>
    </source>
</evidence>
<dbReference type="InterPro" id="IPR019350">
    <property type="entry name" value="RNA_pol_I-sp_TIF_RRN6-like"/>
</dbReference>
<feature type="region of interest" description="Disordered" evidence="1">
    <location>
        <begin position="756"/>
        <end position="818"/>
    </location>
</feature>
<keyword evidence="6" id="KW-1185">Reference proteome</keyword>
<comment type="caution">
    <text evidence="5">The sequence shown here is derived from an EMBL/GenBank/DDBJ whole genome shotgun (WGS) entry which is preliminary data.</text>
</comment>
<gene>
    <name evidence="5" type="ORF">LTR77_006850</name>
</gene>
<evidence type="ECO:0000259" key="3">
    <source>
        <dbReference type="Pfam" id="PF20639"/>
    </source>
</evidence>
<dbReference type="InterPro" id="IPR048535">
    <property type="entry name" value="RRN6_beta-prop"/>
</dbReference>
<accession>A0AAV9PA16</accession>
<evidence type="ECO:0000259" key="4">
    <source>
        <dbReference type="Pfam" id="PF20640"/>
    </source>
</evidence>
<protein>
    <recommendedName>
        <fullName evidence="7">RNA polymerase I-specific transcription initiation factor RRN6-like protein</fullName>
    </recommendedName>
</protein>
<dbReference type="GO" id="GO:0070860">
    <property type="term" value="C:RNA polymerase I core factor complex"/>
    <property type="evidence" value="ECO:0007669"/>
    <property type="project" value="TreeGrafter"/>
</dbReference>
<dbReference type="Pfam" id="PF20639">
    <property type="entry name" value="Rrn6_K-rich"/>
    <property type="match status" value="1"/>
</dbReference>
<dbReference type="GeneID" id="89928189"/>
<feature type="compositionally biased region" description="Basic and acidic residues" evidence="1">
    <location>
        <begin position="1"/>
        <end position="23"/>
    </location>
</feature>
<dbReference type="EMBL" id="JAVRRT010000010">
    <property type="protein sequence ID" value="KAK5168281.1"/>
    <property type="molecule type" value="Genomic_DNA"/>
</dbReference>
<feature type="region of interest" description="Disordered" evidence="1">
    <location>
        <begin position="39"/>
        <end position="68"/>
    </location>
</feature>
<feature type="region of interest" description="Disordered" evidence="1">
    <location>
        <begin position="859"/>
        <end position="979"/>
    </location>
</feature>
<evidence type="ECO:0000256" key="1">
    <source>
        <dbReference type="SAM" id="MobiDB-lite"/>
    </source>
</evidence>
<organism evidence="5 6">
    <name type="scientific">Saxophila tyrrhenica</name>
    <dbReference type="NCBI Taxonomy" id="1690608"/>
    <lineage>
        <taxon>Eukaryota</taxon>
        <taxon>Fungi</taxon>
        <taxon>Dikarya</taxon>
        <taxon>Ascomycota</taxon>
        <taxon>Pezizomycotina</taxon>
        <taxon>Dothideomycetes</taxon>
        <taxon>Dothideomycetidae</taxon>
        <taxon>Mycosphaerellales</taxon>
        <taxon>Extremaceae</taxon>
        <taxon>Saxophila</taxon>
    </lineage>
</organism>
<feature type="compositionally biased region" description="Basic residues" evidence="1">
    <location>
        <begin position="965"/>
        <end position="979"/>
    </location>
</feature>
<feature type="compositionally biased region" description="Low complexity" evidence="1">
    <location>
        <begin position="797"/>
        <end position="812"/>
    </location>
</feature>
<evidence type="ECO:0000259" key="2">
    <source>
        <dbReference type="Pfam" id="PF10214"/>
    </source>
</evidence>
<reference evidence="5 6" key="1">
    <citation type="submission" date="2023-08" db="EMBL/GenBank/DDBJ databases">
        <title>Black Yeasts Isolated from many extreme environments.</title>
        <authorList>
            <person name="Coleine C."/>
            <person name="Stajich J.E."/>
            <person name="Selbmann L."/>
        </authorList>
    </citation>
    <scope>NUCLEOTIDE SEQUENCE [LARGE SCALE GENOMIC DNA]</scope>
    <source>
        <strain evidence="5 6">CCFEE 5935</strain>
    </source>
</reference>
<dbReference type="InterPro" id="IPR048536">
    <property type="entry name" value="Rrn6_K-rich"/>
</dbReference>
<name>A0AAV9PA16_9PEZI</name>
<feature type="compositionally biased region" description="Low complexity" evidence="1">
    <location>
        <begin position="774"/>
        <end position="784"/>
    </location>
</feature>
<feature type="domain" description="RRN6 helical bundle" evidence="4">
    <location>
        <begin position="530"/>
        <end position="727"/>
    </location>
</feature>
<dbReference type="GO" id="GO:0042790">
    <property type="term" value="P:nucleolar large rRNA transcription by RNA polymerase I"/>
    <property type="evidence" value="ECO:0007669"/>
    <property type="project" value="TreeGrafter"/>
</dbReference>
<feature type="compositionally biased region" description="Low complexity" evidence="1">
    <location>
        <begin position="944"/>
        <end position="955"/>
    </location>
</feature>
<feature type="compositionally biased region" description="Basic and acidic residues" evidence="1">
    <location>
        <begin position="48"/>
        <end position="62"/>
    </location>
</feature>
<dbReference type="PANTHER" id="PTHR28221">
    <property type="entry name" value="RNA POLYMERASE I-SPECIFIC TRANSCRIPTION INITIATION FACTOR RRN6"/>
    <property type="match status" value="1"/>
</dbReference>
<dbReference type="AlphaFoldDB" id="A0AAV9PA16"/>
<dbReference type="Pfam" id="PF10214">
    <property type="entry name" value="Rrn6_beta-prop"/>
    <property type="match status" value="1"/>
</dbReference>
<dbReference type="InterPro" id="IPR048537">
    <property type="entry name" value="RRN6_HB"/>
</dbReference>